<reference evidence="13" key="1">
    <citation type="submission" date="2012-12" db="EMBL/GenBank/DDBJ databases">
        <authorList>
            <person name="Hellsten U."/>
            <person name="Grimwood J."/>
            <person name="Chapman J.A."/>
            <person name="Shapiro H."/>
            <person name="Aerts A."/>
            <person name="Otillar R.P."/>
            <person name="Terry A.Y."/>
            <person name="Boore J.L."/>
            <person name="Simakov O."/>
            <person name="Marletaz F."/>
            <person name="Cho S.-J."/>
            <person name="Edsinger-Gonzales E."/>
            <person name="Havlak P."/>
            <person name="Kuo D.-H."/>
            <person name="Larsson T."/>
            <person name="Lv J."/>
            <person name="Arendt D."/>
            <person name="Savage R."/>
            <person name="Osoegawa K."/>
            <person name="de Jong P."/>
            <person name="Lindberg D.R."/>
            <person name="Seaver E.C."/>
            <person name="Weisblat D.A."/>
            <person name="Putnam N.H."/>
            <person name="Grigoriev I.V."/>
            <person name="Rokhsar D.S."/>
        </authorList>
    </citation>
    <scope>NUCLEOTIDE SEQUENCE</scope>
</reference>
<keyword evidence="6" id="KW-0479">Metal-binding</keyword>
<dbReference type="EMBL" id="AMQM01004720">
    <property type="status" value="NOT_ANNOTATED_CDS"/>
    <property type="molecule type" value="Genomic_DNA"/>
</dbReference>
<evidence type="ECO:0000256" key="3">
    <source>
        <dbReference type="ARBA" id="ARBA00010718"/>
    </source>
</evidence>
<dbReference type="Gene3D" id="3.10.200.10">
    <property type="entry name" value="Alpha carbonic anhydrase"/>
    <property type="match status" value="1"/>
</dbReference>
<protein>
    <recommendedName>
        <fullName evidence="4">carbonic anhydrase</fullName>
        <ecNumber evidence="4">4.2.1.1</ecNumber>
    </recommendedName>
</protein>
<dbReference type="RefSeq" id="XP_009018634.1">
    <property type="nucleotide sequence ID" value="XM_009020386.1"/>
</dbReference>
<feature type="domain" description="Alpha-carbonic anhydrase" evidence="10">
    <location>
        <begin position="1"/>
        <end position="215"/>
    </location>
</feature>
<sequence>MECSSRAGNDCFDGWEHCIWQAQTCLKLGQNILTAVSSNNLEKSDESDISTYGKNFLTIEFKWPSEHKIEGKEYDFQISLIFTNSRHRDNMDLGKSVIAVVFAEIGDANTEVQKYVNHLPNIKAYKTPFDVYLFNATLTLSMLFPSNKSFFHYKGSGTIPPCLEPVDVRVYKHPITVSQAQIEKFKELKYANGNLMLTSRRELQDLRGRDVKYVEF</sequence>
<keyword evidence="13" id="KW-1185">Reference proteome</keyword>
<evidence type="ECO:0000256" key="8">
    <source>
        <dbReference type="ARBA" id="ARBA00023239"/>
    </source>
</evidence>
<dbReference type="STRING" id="6412.T1F783"/>
<dbReference type="GO" id="GO:0004089">
    <property type="term" value="F:carbonate dehydratase activity"/>
    <property type="evidence" value="ECO:0000318"/>
    <property type="project" value="GO_Central"/>
</dbReference>
<gene>
    <name evidence="12" type="primary">20204682</name>
    <name evidence="11" type="ORF">HELRODRAFT_173789</name>
</gene>
<dbReference type="Proteomes" id="UP000015101">
    <property type="component" value="Unassembled WGS sequence"/>
</dbReference>
<dbReference type="OrthoDB" id="429145at2759"/>
<evidence type="ECO:0000313" key="13">
    <source>
        <dbReference type="Proteomes" id="UP000015101"/>
    </source>
</evidence>
<dbReference type="GeneID" id="20204682"/>
<dbReference type="PANTHER" id="PTHR18952">
    <property type="entry name" value="CARBONIC ANHYDRASE"/>
    <property type="match status" value="1"/>
</dbReference>
<organism evidence="12 13">
    <name type="scientific">Helobdella robusta</name>
    <name type="common">Californian leech</name>
    <dbReference type="NCBI Taxonomy" id="6412"/>
    <lineage>
        <taxon>Eukaryota</taxon>
        <taxon>Metazoa</taxon>
        <taxon>Spiralia</taxon>
        <taxon>Lophotrochozoa</taxon>
        <taxon>Annelida</taxon>
        <taxon>Clitellata</taxon>
        <taxon>Hirudinea</taxon>
        <taxon>Rhynchobdellida</taxon>
        <taxon>Glossiphoniidae</taxon>
        <taxon>Helobdella</taxon>
    </lineage>
</organism>
<dbReference type="EnsemblMetazoa" id="HelroT173789">
    <property type="protein sequence ID" value="HelroP173789"/>
    <property type="gene ID" value="HelroG173789"/>
</dbReference>
<comment type="similarity">
    <text evidence="3">Belongs to the alpha-carbonic anhydrase family.</text>
</comment>
<dbReference type="KEGG" id="hro:HELRODRAFT_173789"/>
<dbReference type="InterPro" id="IPR036398">
    <property type="entry name" value="CA_dom_sf"/>
</dbReference>
<evidence type="ECO:0000256" key="9">
    <source>
        <dbReference type="ARBA" id="ARBA00048348"/>
    </source>
</evidence>
<keyword evidence="7" id="KW-0862">Zinc</keyword>
<evidence type="ECO:0000256" key="2">
    <source>
        <dbReference type="ARBA" id="ARBA00004498"/>
    </source>
</evidence>
<dbReference type="SMART" id="SM01057">
    <property type="entry name" value="Carb_anhydrase"/>
    <property type="match status" value="1"/>
</dbReference>
<dbReference type="SUPFAM" id="SSF51069">
    <property type="entry name" value="Carbonic anhydrase"/>
    <property type="match status" value="1"/>
</dbReference>
<dbReference type="InterPro" id="IPR001148">
    <property type="entry name" value="CA_dom"/>
</dbReference>
<dbReference type="Pfam" id="PF00194">
    <property type="entry name" value="Carb_anhydrase"/>
    <property type="match status" value="1"/>
</dbReference>
<dbReference type="InParanoid" id="T1F783"/>
<evidence type="ECO:0000259" key="10">
    <source>
        <dbReference type="PROSITE" id="PS51144"/>
    </source>
</evidence>
<evidence type="ECO:0000256" key="7">
    <source>
        <dbReference type="ARBA" id="ARBA00022833"/>
    </source>
</evidence>
<dbReference type="GO" id="GO:0008270">
    <property type="term" value="F:zinc ion binding"/>
    <property type="evidence" value="ECO:0007669"/>
    <property type="project" value="InterPro"/>
</dbReference>
<dbReference type="CTD" id="20204682"/>
<comment type="cofactor">
    <cofactor evidence="1">
        <name>Zn(2+)</name>
        <dbReference type="ChEBI" id="CHEBI:29105"/>
    </cofactor>
</comment>
<comment type="subcellular location">
    <subcellularLocation>
        <location evidence="2">Secreted</location>
        <location evidence="2">Extracellular space</location>
        <location evidence="2">Extracellular matrix</location>
    </subcellularLocation>
</comment>
<dbReference type="PROSITE" id="PS51144">
    <property type="entry name" value="ALPHA_CA_2"/>
    <property type="match status" value="1"/>
</dbReference>
<reference evidence="12" key="3">
    <citation type="submission" date="2015-06" db="UniProtKB">
        <authorList>
            <consortium name="EnsemblMetazoa"/>
        </authorList>
    </citation>
    <scope>IDENTIFICATION</scope>
</reference>
<keyword evidence="8" id="KW-0456">Lyase</keyword>
<dbReference type="PANTHER" id="PTHR18952:SF141">
    <property type="entry name" value="CARBONIC ANHYDRASE"/>
    <property type="match status" value="1"/>
</dbReference>
<proteinExistence type="inferred from homology"/>
<dbReference type="HOGENOM" id="CLU_1278869_0_0_1"/>
<keyword evidence="5" id="KW-0272">Extracellular matrix</keyword>
<dbReference type="AlphaFoldDB" id="T1F783"/>
<evidence type="ECO:0000256" key="6">
    <source>
        <dbReference type="ARBA" id="ARBA00022723"/>
    </source>
</evidence>
<evidence type="ECO:0000313" key="12">
    <source>
        <dbReference type="EnsemblMetazoa" id="HelroP173789"/>
    </source>
</evidence>
<evidence type="ECO:0000256" key="5">
    <source>
        <dbReference type="ARBA" id="ARBA00022530"/>
    </source>
</evidence>
<evidence type="ECO:0000313" key="11">
    <source>
        <dbReference type="EMBL" id="ESO03486.1"/>
    </source>
</evidence>
<dbReference type="EC" id="4.2.1.1" evidence="4"/>
<name>T1F783_HELRO</name>
<dbReference type="GO" id="GO:0005737">
    <property type="term" value="C:cytoplasm"/>
    <property type="evidence" value="ECO:0000318"/>
    <property type="project" value="GO_Central"/>
</dbReference>
<evidence type="ECO:0000256" key="1">
    <source>
        <dbReference type="ARBA" id="ARBA00001947"/>
    </source>
</evidence>
<dbReference type="eggNOG" id="KOG0382">
    <property type="taxonomic scope" value="Eukaryota"/>
</dbReference>
<evidence type="ECO:0000256" key="4">
    <source>
        <dbReference type="ARBA" id="ARBA00012925"/>
    </source>
</evidence>
<comment type="catalytic activity">
    <reaction evidence="9">
        <text>hydrogencarbonate + H(+) = CO2 + H2O</text>
        <dbReference type="Rhea" id="RHEA:10748"/>
        <dbReference type="ChEBI" id="CHEBI:15377"/>
        <dbReference type="ChEBI" id="CHEBI:15378"/>
        <dbReference type="ChEBI" id="CHEBI:16526"/>
        <dbReference type="ChEBI" id="CHEBI:17544"/>
        <dbReference type="EC" id="4.2.1.1"/>
    </reaction>
</comment>
<dbReference type="EMBL" id="KB096633">
    <property type="protein sequence ID" value="ESO03486.1"/>
    <property type="molecule type" value="Genomic_DNA"/>
</dbReference>
<reference evidence="11 13" key="2">
    <citation type="journal article" date="2013" name="Nature">
        <title>Insights into bilaterian evolution from three spiralian genomes.</title>
        <authorList>
            <person name="Simakov O."/>
            <person name="Marletaz F."/>
            <person name="Cho S.J."/>
            <person name="Edsinger-Gonzales E."/>
            <person name="Havlak P."/>
            <person name="Hellsten U."/>
            <person name="Kuo D.H."/>
            <person name="Larsson T."/>
            <person name="Lv J."/>
            <person name="Arendt D."/>
            <person name="Savage R."/>
            <person name="Osoegawa K."/>
            <person name="de Jong P."/>
            <person name="Grimwood J."/>
            <person name="Chapman J.A."/>
            <person name="Shapiro H."/>
            <person name="Aerts A."/>
            <person name="Otillar R.P."/>
            <person name="Terry A.Y."/>
            <person name="Boore J.L."/>
            <person name="Grigoriev I.V."/>
            <person name="Lindberg D.R."/>
            <person name="Seaver E.C."/>
            <person name="Weisblat D.A."/>
            <person name="Putnam N.H."/>
            <person name="Rokhsar D.S."/>
        </authorList>
    </citation>
    <scope>NUCLEOTIDE SEQUENCE</scope>
</reference>
<keyword evidence="5" id="KW-0964">Secreted</keyword>
<dbReference type="InterPro" id="IPR023561">
    <property type="entry name" value="Carbonic_anhydrase_a-class"/>
</dbReference>
<accession>T1F783</accession>